<evidence type="ECO:0000256" key="2">
    <source>
        <dbReference type="SAM" id="Phobius"/>
    </source>
</evidence>
<organism evidence="4 5">
    <name type="scientific">Tritrichomonas musculus</name>
    <dbReference type="NCBI Taxonomy" id="1915356"/>
    <lineage>
        <taxon>Eukaryota</taxon>
        <taxon>Metamonada</taxon>
        <taxon>Parabasalia</taxon>
        <taxon>Tritrichomonadida</taxon>
        <taxon>Tritrichomonadidae</taxon>
        <taxon>Tritrichomonas</taxon>
    </lineage>
</organism>
<evidence type="ECO:0000313" key="5">
    <source>
        <dbReference type="Proteomes" id="UP001470230"/>
    </source>
</evidence>
<proteinExistence type="predicted"/>
<evidence type="ECO:0000256" key="3">
    <source>
        <dbReference type="SAM" id="SignalP"/>
    </source>
</evidence>
<sequence>MLFFLYLHFIAPKVEVTFSVKYTAACPIVKESFMIIDEGKDIIKPPRYGKTYYRFKPGKHFVEISHPWCTFYNVSIEVHPNGRYVASTHNLTLRNEEIPIRHLKNIDTTDIFQMLGPSVFVIGGIIFGVVFCCKKMMNNPQVQEEMRRQQEKLLEQQKAQKEELKRQKAAKQKGNVAAHKKK</sequence>
<feature type="region of interest" description="Disordered" evidence="1">
    <location>
        <begin position="148"/>
        <end position="182"/>
    </location>
</feature>
<evidence type="ECO:0000256" key="1">
    <source>
        <dbReference type="SAM" id="MobiDB-lite"/>
    </source>
</evidence>
<name>A0ABR2K384_9EUKA</name>
<feature type="chain" id="PRO_5045712859" evidence="3">
    <location>
        <begin position="17"/>
        <end position="182"/>
    </location>
</feature>
<keyword evidence="2" id="KW-1133">Transmembrane helix</keyword>
<protein>
    <submittedName>
        <fullName evidence="4">Uncharacterized protein</fullName>
    </submittedName>
</protein>
<dbReference type="EMBL" id="JAPFFF010000007">
    <property type="protein sequence ID" value="KAK8885258.1"/>
    <property type="molecule type" value="Genomic_DNA"/>
</dbReference>
<keyword evidence="5" id="KW-1185">Reference proteome</keyword>
<feature type="compositionally biased region" description="Basic and acidic residues" evidence="1">
    <location>
        <begin position="148"/>
        <end position="166"/>
    </location>
</feature>
<feature type="transmembrane region" description="Helical" evidence="2">
    <location>
        <begin position="111"/>
        <end position="133"/>
    </location>
</feature>
<comment type="caution">
    <text evidence="4">The sequence shown here is derived from an EMBL/GenBank/DDBJ whole genome shotgun (WGS) entry which is preliminary data.</text>
</comment>
<keyword evidence="2" id="KW-0472">Membrane</keyword>
<keyword evidence="2" id="KW-0812">Transmembrane</keyword>
<gene>
    <name evidence="4" type="ORF">M9Y10_040703</name>
</gene>
<keyword evidence="3" id="KW-0732">Signal</keyword>
<feature type="signal peptide" evidence="3">
    <location>
        <begin position="1"/>
        <end position="16"/>
    </location>
</feature>
<reference evidence="4 5" key="1">
    <citation type="submission" date="2024-04" db="EMBL/GenBank/DDBJ databases">
        <title>Tritrichomonas musculus Genome.</title>
        <authorList>
            <person name="Alves-Ferreira E."/>
            <person name="Grigg M."/>
            <person name="Lorenzi H."/>
            <person name="Galac M."/>
        </authorList>
    </citation>
    <scope>NUCLEOTIDE SEQUENCE [LARGE SCALE GENOMIC DNA]</scope>
    <source>
        <strain evidence="4 5">EAF2021</strain>
    </source>
</reference>
<dbReference type="Proteomes" id="UP001470230">
    <property type="component" value="Unassembled WGS sequence"/>
</dbReference>
<evidence type="ECO:0000313" key="4">
    <source>
        <dbReference type="EMBL" id="KAK8885258.1"/>
    </source>
</evidence>
<accession>A0ABR2K384</accession>